<dbReference type="RefSeq" id="XP_007767508.1">
    <property type="nucleotide sequence ID" value="XM_007769318.1"/>
</dbReference>
<comment type="subcellular location">
    <subcellularLocation>
        <location evidence="1">Nucleus</location>
    </subcellularLocation>
</comment>
<evidence type="ECO:0000256" key="3">
    <source>
        <dbReference type="ARBA" id="ARBA00023163"/>
    </source>
</evidence>
<evidence type="ECO:0000256" key="1">
    <source>
        <dbReference type="ARBA" id="ARBA00004123"/>
    </source>
</evidence>
<dbReference type="EMBL" id="JH711577">
    <property type="protein sequence ID" value="EIW82278.1"/>
    <property type="molecule type" value="Genomic_DNA"/>
</dbReference>
<keyword evidence="2" id="KW-0805">Transcription regulation</keyword>
<gene>
    <name evidence="7" type="ORF">CONPUDRAFT_72552</name>
</gene>
<comment type="caution">
    <text evidence="7">The sequence shown here is derived from an EMBL/GenBank/DDBJ whole genome shotgun (WGS) entry which is preliminary data.</text>
</comment>
<evidence type="ECO:0000313" key="8">
    <source>
        <dbReference type="Proteomes" id="UP000053558"/>
    </source>
</evidence>
<dbReference type="InterPro" id="IPR037525">
    <property type="entry name" value="Velvet_dom"/>
</dbReference>
<dbReference type="PANTHER" id="PTHR33572:SF3">
    <property type="entry name" value="VELVET COMPLEX SUBUNIT B"/>
    <property type="match status" value="1"/>
</dbReference>
<keyword evidence="8" id="KW-1185">Reference proteome</keyword>
<reference evidence="8" key="1">
    <citation type="journal article" date="2012" name="Science">
        <title>The Paleozoic origin of enzymatic lignin decomposition reconstructed from 31 fungal genomes.</title>
        <authorList>
            <person name="Floudas D."/>
            <person name="Binder M."/>
            <person name="Riley R."/>
            <person name="Barry K."/>
            <person name="Blanchette R.A."/>
            <person name="Henrissat B."/>
            <person name="Martinez A.T."/>
            <person name="Otillar R."/>
            <person name="Spatafora J.W."/>
            <person name="Yadav J.S."/>
            <person name="Aerts A."/>
            <person name="Benoit I."/>
            <person name="Boyd A."/>
            <person name="Carlson A."/>
            <person name="Copeland A."/>
            <person name="Coutinho P.M."/>
            <person name="de Vries R.P."/>
            <person name="Ferreira P."/>
            <person name="Findley K."/>
            <person name="Foster B."/>
            <person name="Gaskell J."/>
            <person name="Glotzer D."/>
            <person name="Gorecki P."/>
            <person name="Heitman J."/>
            <person name="Hesse C."/>
            <person name="Hori C."/>
            <person name="Igarashi K."/>
            <person name="Jurgens J.A."/>
            <person name="Kallen N."/>
            <person name="Kersten P."/>
            <person name="Kohler A."/>
            <person name="Kuees U."/>
            <person name="Kumar T.K.A."/>
            <person name="Kuo A."/>
            <person name="LaButti K."/>
            <person name="Larrondo L.F."/>
            <person name="Lindquist E."/>
            <person name="Ling A."/>
            <person name="Lombard V."/>
            <person name="Lucas S."/>
            <person name="Lundell T."/>
            <person name="Martin R."/>
            <person name="McLaughlin D.J."/>
            <person name="Morgenstern I."/>
            <person name="Morin E."/>
            <person name="Murat C."/>
            <person name="Nagy L.G."/>
            <person name="Nolan M."/>
            <person name="Ohm R.A."/>
            <person name="Patyshakuliyeva A."/>
            <person name="Rokas A."/>
            <person name="Ruiz-Duenas F.J."/>
            <person name="Sabat G."/>
            <person name="Salamov A."/>
            <person name="Samejima M."/>
            <person name="Schmutz J."/>
            <person name="Slot J.C."/>
            <person name="St John F."/>
            <person name="Stenlid J."/>
            <person name="Sun H."/>
            <person name="Sun S."/>
            <person name="Syed K."/>
            <person name="Tsang A."/>
            <person name="Wiebenga A."/>
            <person name="Young D."/>
            <person name="Pisabarro A."/>
            <person name="Eastwood D.C."/>
            <person name="Martin F."/>
            <person name="Cullen D."/>
            <person name="Grigoriev I.V."/>
            <person name="Hibbett D.S."/>
        </authorList>
    </citation>
    <scope>NUCLEOTIDE SEQUENCE [LARGE SCALE GENOMIC DNA]</scope>
    <source>
        <strain evidence="8">RWD-64-598 SS2</strain>
    </source>
</reference>
<feature type="domain" description="Velvet" evidence="6">
    <location>
        <begin position="28"/>
        <end position="393"/>
    </location>
</feature>
<dbReference type="Gene3D" id="2.60.40.3960">
    <property type="entry name" value="Velvet domain"/>
    <property type="match status" value="2"/>
</dbReference>
<dbReference type="InterPro" id="IPR038491">
    <property type="entry name" value="Velvet_dom_sf"/>
</dbReference>
<dbReference type="PROSITE" id="PS51821">
    <property type="entry name" value="VELVET"/>
    <property type="match status" value="1"/>
</dbReference>
<feature type="compositionally biased region" description="Polar residues" evidence="5">
    <location>
        <begin position="229"/>
        <end position="241"/>
    </location>
</feature>
<dbReference type="OrthoDB" id="1746739at2759"/>
<accession>A0A5M3MSX7</accession>
<dbReference type="InterPro" id="IPR021740">
    <property type="entry name" value="Velvet"/>
</dbReference>
<proteinExistence type="predicted"/>
<feature type="compositionally biased region" description="Polar residues" evidence="5">
    <location>
        <begin position="199"/>
        <end position="214"/>
    </location>
</feature>
<name>A0A5M3MSX7_CONPW</name>
<feature type="compositionally biased region" description="Low complexity" evidence="5">
    <location>
        <begin position="139"/>
        <end position="151"/>
    </location>
</feature>
<evidence type="ECO:0000256" key="2">
    <source>
        <dbReference type="ARBA" id="ARBA00023015"/>
    </source>
</evidence>
<keyword evidence="3" id="KW-0804">Transcription</keyword>
<feature type="compositionally biased region" description="Polar residues" evidence="5">
    <location>
        <begin position="152"/>
        <end position="168"/>
    </location>
</feature>
<sequence>MIQKQHANLDTSTSQPFQPSADPTQRWGSWMNHKYYTLTVAQQPLRARMCGFGDKDRRPLAPAAVAKMIVHREDNTLIEPDDLDCSFFLVTVDLWSADGKREMNLVLHPSSSNERYMPASAGKPRKRSSNASDTSRGHPSPSSPSSASASSHQQTSVEQQTSTRSASYPQPPYGSPTYTYAQQGQPVPEQMTIAPYNAPVNSSTGWSASRSTAAGSPPGEGWQAGPASTYRTWPGASSQYQGAVGGQEGAAFGGPEIDPRHHHGSASSQPDAREPAPGAWPHTQQQSTPEQAHPQSRYPDQYASSPTMGYESQAEYGPSSAYAQPSYYQGNYPPQSPTPPPANISPSARHTYTRTLVGPLSANACRLVDDQHKPGIFFLFQDLSVPSGCAYAS</sequence>
<dbReference type="PANTHER" id="PTHR33572">
    <property type="entry name" value="SPORE DEVELOPMENT REGULATOR VOSA"/>
    <property type="match status" value="1"/>
</dbReference>
<feature type="compositionally biased region" description="Pro residues" evidence="5">
    <location>
        <begin position="334"/>
        <end position="343"/>
    </location>
</feature>
<feature type="compositionally biased region" description="Polar residues" evidence="5">
    <location>
        <begin position="321"/>
        <end position="333"/>
    </location>
</feature>
<evidence type="ECO:0000256" key="5">
    <source>
        <dbReference type="SAM" id="MobiDB-lite"/>
    </source>
</evidence>
<evidence type="ECO:0000313" key="7">
    <source>
        <dbReference type="EMBL" id="EIW82278.1"/>
    </source>
</evidence>
<dbReference type="AlphaFoldDB" id="A0A5M3MSX7"/>
<feature type="compositionally biased region" description="Polar residues" evidence="5">
    <location>
        <begin position="282"/>
        <end position="294"/>
    </location>
</feature>
<evidence type="ECO:0000259" key="6">
    <source>
        <dbReference type="PROSITE" id="PS51821"/>
    </source>
</evidence>
<dbReference type="Proteomes" id="UP000053558">
    <property type="component" value="Unassembled WGS sequence"/>
</dbReference>
<feature type="region of interest" description="Disordered" evidence="5">
    <location>
        <begin position="112"/>
        <end position="182"/>
    </location>
</feature>
<organism evidence="7 8">
    <name type="scientific">Coniophora puteana (strain RWD-64-598)</name>
    <name type="common">Brown rot fungus</name>
    <dbReference type="NCBI Taxonomy" id="741705"/>
    <lineage>
        <taxon>Eukaryota</taxon>
        <taxon>Fungi</taxon>
        <taxon>Dikarya</taxon>
        <taxon>Basidiomycota</taxon>
        <taxon>Agaricomycotina</taxon>
        <taxon>Agaricomycetes</taxon>
        <taxon>Agaricomycetidae</taxon>
        <taxon>Boletales</taxon>
        <taxon>Coniophorineae</taxon>
        <taxon>Coniophoraceae</taxon>
        <taxon>Coniophora</taxon>
    </lineage>
</organism>
<feature type="region of interest" description="Disordered" evidence="5">
    <location>
        <begin position="195"/>
        <end position="348"/>
    </location>
</feature>
<feature type="compositionally biased region" description="Gly residues" evidence="5">
    <location>
        <begin position="243"/>
        <end position="252"/>
    </location>
</feature>
<dbReference type="Pfam" id="PF11754">
    <property type="entry name" value="Velvet"/>
    <property type="match status" value="1"/>
</dbReference>
<keyword evidence="4" id="KW-0539">Nucleus</keyword>
<dbReference type="GeneID" id="19209045"/>
<protein>
    <recommendedName>
        <fullName evidence="6">Velvet domain-containing protein</fullName>
    </recommendedName>
</protein>
<dbReference type="GO" id="GO:0005634">
    <property type="term" value="C:nucleus"/>
    <property type="evidence" value="ECO:0007669"/>
    <property type="project" value="UniProtKB-SubCell"/>
</dbReference>
<evidence type="ECO:0000256" key="4">
    <source>
        <dbReference type="ARBA" id="ARBA00023242"/>
    </source>
</evidence>
<feature type="region of interest" description="Disordered" evidence="5">
    <location>
        <begin position="1"/>
        <end position="24"/>
    </location>
</feature>
<dbReference type="KEGG" id="cput:CONPUDRAFT_72552"/>